<evidence type="ECO:0000313" key="1">
    <source>
        <dbReference type="EMBL" id="KTC66390.1"/>
    </source>
</evidence>
<dbReference type="Proteomes" id="UP000054859">
    <property type="component" value="Unassembled WGS sequence"/>
</dbReference>
<dbReference type="SUPFAM" id="SSF48695">
    <property type="entry name" value="Multiheme cytochromes"/>
    <property type="match status" value="1"/>
</dbReference>
<evidence type="ECO:0000313" key="2">
    <source>
        <dbReference type="EMBL" id="VEH84988.1"/>
    </source>
</evidence>
<reference evidence="1 3" key="1">
    <citation type="submission" date="2015-11" db="EMBL/GenBank/DDBJ databases">
        <title>Identification of large and diverse effector repertoires of 38 Legionella species.</title>
        <authorList>
            <person name="Burstein D."/>
            <person name="Amaro F."/>
            <person name="Zusman T."/>
            <person name="Lifshitz Z."/>
            <person name="Cohen O."/>
            <person name="Gilbert J.A."/>
            <person name="Pupko T."/>
            <person name="Shuman H.A."/>
            <person name="Segal G."/>
        </authorList>
    </citation>
    <scope>NUCLEOTIDE SEQUENCE [LARGE SCALE GENOMIC DNA]</scope>
    <source>
        <strain evidence="1 3">1762-AUS-E</strain>
    </source>
</reference>
<dbReference type="OrthoDB" id="9814800at2"/>
<dbReference type="CDD" id="cd08168">
    <property type="entry name" value="Cytochrom_C3"/>
    <property type="match status" value="1"/>
</dbReference>
<dbReference type="AlphaFoldDB" id="A0A0W0R5P2"/>
<dbReference type="Proteomes" id="UP000281170">
    <property type="component" value="Plasmid 9"/>
</dbReference>
<keyword evidence="3" id="KW-1185">Reference proteome</keyword>
<organism evidence="1 3">
    <name type="scientific">Legionella adelaidensis</name>
    <dbReference type="NCBI Taxonomy" id="45056"/>
    <lineage>
        <taxon>Bacteria</taxon>
        <taxon>Pseudomonadati</taxon>
        <taxon>Pseudomonadota</taxon>
        <taxon>Gammaproteobacteria</taxon>
        <taxon>Legionellales</taxon>
        <taxon>Legionellaceae</taxon>
        <taxon>Legionella</taxon>
    </lineage>
</organism>
<evidence type="ECO:0000313" key="3">
    <source>
        <dbReference type="Proteomes" id="UP000054859"/>
    </source>
</evidence>
<dbReference type="PATRIC" id="fig|45056.6.peg.1087"/>
<dbReference type="STRING" id="45056.Lade_1048"/>
<name>A0A0W0R5P2_9GAMM</name>
<dbReference type="InterPro" id="IPR036280">
    <property type="entry name" value="Multihaem_cyt_sf"/>
</dbReference>
<gene>
    <name evidence="1" type="ORF">Lade_1048</name>
    <name evidence="2" type="ORF">NCTC12735_00608</name>
</gene>
<dbReference type="Gene3D" id="1.10.1130.10">
    <property type="entry name" value="Flavocytochrome C3, Chain A"/>
    <property type="match status" value="1"/>
</dbReference>
<dbReference type="KEGG" id="ladl:NCTC12735_00608"/>
<sequence length="240" mass="26980">MKSFAGAGMLVTILIIFFTILATSAQSNDEELSVWSAAVNPGPLSAAHSFLSDKCESCHAPKRGIVAEKCITCHASSPELLMNPLDSFHAHLNDCRGCHTEHQGNNKRPIYMDHGQLLKISLQYVLKTETPAKINSPHPTRLDCHCCHSFQDKHQEFFGKDCAICHSEKNWKIPGYLHPSPRSTNCAECHKAPPSHRMEHFGMVDQSVPGEKDARIDQCYRCHQTDSFNDIKRVGWFKMH</sequence>
<accession>A0A0W0R5P2</accession>
<geneLocation type="plasmid" evidence="2 4">
    <name>9</name>
</geneLocation>
<dbReference type="EMBL" id="LNKA01000001">
    <property type="protein sequence ID" value="KTC66390.1"/>
    <property type="molecule type" value="Genomic_DNA"/>
</dbReference>
<reference evidence="2 4" key="2">
    <citation type="submission" date="2018-12" db="EMBL/GenBank/DDBJ databases">
        <authorList>
            <consortium name="Pathogen Informatics"/>
        </authorList>
    </citation>
    <scope>NUCLEOTIDE SEQUENCE [LARGE SCALE GENOMIC DNA]</scope>
    <source>
        <strain evidence="2 4">NCTC12735</strain>
        <plasmid evidence="4">9</plasmid>
    </source>
</reference>
<keyword evidence="2" id="KW-0614">Plasmid</keyword>
<dbReference type="Gene3D" id="3.90.10.10">
    <property type="entry name" value="Cytochrome C3"/>
    <property type="match status" value="1"/>
</dbReference>
<proteinExistence type="predicted"/>
<dbReference type="EMBL" id="LR134418">
    <property type="protein sequence ID" value="VEH84988.1"/>
    <property type="molecule type" value="Genomic_DNA"/>
</dbReference>
<dbReference type="RefSeq" id="WP_058462066.1">
    <property type="nucleotide sequence ID" value="NZ_CAAAHS010000002.1"/>
</dbReference>
<evidence type="ECO:0000313" key="4">
    <source>
        <dbReference type="Proteomes" id="UP000281170"/>
    </source>
</evidence>
<protein>
    <submittedName>
        <fullName evidence="1">Uncharacterized protein</fullName>
    </submittedName>
</protein>